<proteinExistence type="predicted"/>
<accession>A0A840PA74</accession>
<keyword evidence="2" id="KW-1185">Reference proteome</keyword>
<organism evidence="1 2">
    <name type="scientific">Thermocatellispora tengchongensis</name>
    <dbReference type="NCBI Taxonomy" id="1073253"/>
    <lineage>
        <taxon>Bacteria</taxon>
        <taxon>Bacillati</taxon>
        <taxon>Actinomycetota</taxon>
        <taxon>Actinomycetes</taxon>
        <taxon>Streptosporangiales</taxon>
        <taxon>Streptosporangiaceae</taxon>
        <taxon>Thermocatellispora</taxon>
    </lineage>
</organism>
<protein>
    <submittedName>
        <fullName evidence="1">Pimeloyl-ACP methyl ester carboxylesterase</fullName>
    </submittedName>
</protein>
<evidence type="ECO:0000313" key="2">
    <source>
        <dbReference type="Proteomes" id="UP000578449"/>
    </source>
</evidence>
<dbReference type="RefSeq" id="WP_185053091.1">
    <property type="nucleotide sequence ID" value="NZ_BAABIX010000097.1"/>
</dbReference>
<dbReference type="InterPro" id="IPR006311">
    <property type="entry name" value="TAT_signal"/>
</dbReference>
<dbReference type="AlphaFoldDB" id="A0A840PA74"/>
<dbReference type="EMBL" id="JACHGN010000013">
    <property type="protein sequence ID" value="MBB5136172.1"/>
    <property type="molecule type" value="Genomic_DNA"/>
</dbReference>
<evidence type="ECO:0000313" key="1">
    <source>
        <dbReference type="EMBL" id="MBB5136172.1"/>
    </source>
</evidence>
<dbReference type="Proteomes" id="UP000578449">
    <property type="component" value="Unassembled WGS sequence"/>
</dbReference>
<sequence>MCDTAPCIEECSKPRNGTFTRRAALIGTAAIAASAAVAEPAQASPTGPHGRGTVTLTSYADAGNIPVSEPNQVLTFGPIAFEVPGRPVPLEIKVNVPAVGGNLPIILMSHGHGASNFLSSLRGYGPLVDFWTAHGFVVIQPTHLDSTVLGLRDTDHPEAPLFWKTRAQDMSFILDHLDEIEAAVPGLGRSAFMTGRGPSGRTRLDRRRVAVVGHSLGGHTAAMLLGMRTADPADGSRVHLPDARIKAGVILAAPGVADEHTNQEMLDRYPVNKFTDFSTMTAPALVVAGDRDLNPRFSTRLSYRWDAYTLAPGPKTLLMMHGAEHILGGISGYDAAETSDENPARVAVLRAMAWAYLRSQLYPGDPAWQHAVAALDIGSVESK</sequence>
<gene>
    <name evidence="1" type="ORF">HNP84_005916</name>
</gene>
<dbReference type="PANTHER" id="PTHR33428">
    <property type="entry name" value="CHLOROPHYLLASE-2, CHLOROPLASTIC"/>
    <property type="match status" value="1"/>
</dbReference>
<dbReference type="PANTHER" id="PTHR33428:SF14">
    <property type="entry name" value="CARBOXYLESTERASE TYPE B DOMAIN-CONTAINING PROTEIN"/>
    <property type="match status" value="1"/>
</dbReference>
<dbReference type="PROSITE" id="PS51318">
    <property type="entry name" value="TAT"/>
    <property type="match status" value="1"/>
</dbReference>
<reference evidence="1 2" key="1">
    <citation type="submission" date="2020-08" db="EMBL/GenBank/DDBJ databases">
        <title>Genomic Encyclopedia of Type Strains, Phase IV (KMG-IV): sequencing the most valuable type-strain genomes for metagenomic binning, comparative biology and taxonomic classification.</title>
        <authorList>
            <person name="Goeker M."/>
        </authorList>
    </citation>
    <scope>NUCLEOTIDE SEQUENCE [LARGE SCALE GENOMIC DNA]</scope>
    <source>
        <strain evidence="1 2">DSM 45615</strain>
    </source>
</reference>
<name>A0A840PA74_9ACTN</name>
<dbReference type="Gene3D" id="3.40.50.1820">
    <property type="entry name" value="alpha/beta hydrolase"/>
    <property type="match status" value="1"/>
</dbReference>
<comment type="caution">
    <text evidence="1">The sequence shown here is derived from an EMBL/GenBank/DDBJ whole genome shotgun (WGS) entry which is preliminary data.</text>
</comment>
<dbReference type="SUPFAM" id="SSF53474">
    <property type="entry name" value="alpha/beta-Hydrolases"/>
    <property type="match status" value="1"/>
</dbReference>
<dbReference type="InterPro" id="IPR029058">
    <property type="entry name" value="AB_hydrolase_fold"/>
</dbReference>